<evidence type="ECO:0000256" key="5">
    <source>
        <dbReference type="SAM" id="Phobius"/>
    </source>
</evidence>
<dbReference type="InterPro" id="IPR050579">
    <property type="entry name" value="PMP-22/EMP/MP20-like"/>
</dbReference>
<dbReference type="PANTHER" id="PTHR10671:SF108">
    <property type="entry name" value="CLAUDIN FAMILY PROTEIN-RELATED"/>
    <property type="match status" value="1"/>
</dbReference>
<evidence type="ECO:0000256" key="4">
    <source>
        <dbReference type="ARBA" id="ARBA00023136"/>
    </source>
</evidence>
<dbReference type="Proteomes" id="UP000245119">
    <property type="component" value="Linkage Group LG1"/>
</dbReference>
<keyword evidence="3 5" id="KW-1133">Transmembrane helix</keyword>
<dbReference type="PANTHER" id="PTHR10671">
    <property type="entry name" value="EPITHELIAL MEMBRANE PROTEIN-RELATED"/>
    <property type="match status" value="1"/>
</dbReference>
<reference evidence="6 7" key="1">
    <citation type="submission" date="2018-04" db="EMBL/GenBank/DDBJ databases">
        <title>The genome of golden apple snail Pomacea canaliculata provides insight into stress tolerance and invasive adaptation.</title>
        <authorList>
            <person name="Liu C."/>
            <person name="Liu B."/>
            <person name="Ren Y."/>
            <person name="Zhang Y."/>
            <person name="Wang H."/>
            <person name="Li S."/>
            <person name="Jiang F."/>
            <person name="Yin L."/>
            <person name="Zhang G."/>
            <person name="Qian W."/>
            <person name="Fan W."/>
        </authorList>
    </citation>
    <scope>NUCLEOTIDE SEQUENCE [LARGE SCALE GENOMIC DNA]</scope>
    <source>
        <strain evidence="6">SZHN2017</strain>
        <tissue evidence="6">Muscle</tissue>
    </source>
</reference>
<feature type="transmembrane region" description="Helical" evidence="5">
    <location>
        <begin position="70"/>
        <end position="94"/>
    </location>
</feature>
<evidence type="ECO:0000256" key="2">
    <source>
        <dbReference type="ARBA" id="ARBA00022692"/>
    </source>
</evidence>
<keyword evidence="2 5" id="KW-0812">Transmembrane</keyword>
<feature type="transmembrane region" description="Helical" evidence="5">
    <location>
        <begin position="138"/>
        <end position="163"/>
    </location>
</feature>
<comment type="caution">
    <text evidence="6">The sequence shown here is derived from an EMBL/GenBank/DDBJ whole genome shotgun (WGS) entry which is preliminary data.</text>
</comment>
<proteinExistence type="predicted"/>
<dbReference type="AlphaFoldDB" id="A0A2T7Q0D7"/>
<dbReference type="EMBL" id="PZQS01000001">
    <property type="protein sequence ID" value="PVD39129.1"/>
    <property type="molecule type" value="Genomic_DNA"/>
</dbReference>
<organism evidence="6 7">
    <name type="scientific">Pomacea canaliculata</name>
    <name type="common">Golden apple snail</name>
    <dbReference type="NCBI Taxonomy" id="400727"/>
    <lineage>
        <taxon>Eukaryota</taxon>
        <taxon>Metazoa</taxon>
        <taxon>Spiralia</taxon>
        <taxon>Lophotrochozoa</taxon>
        <taxon>Mollusca</taxon>
        <taxon>Gastropoda</taxon>
        <taxon>Caenogastropoda</taxon>
        <taxon>Architaenioglossa</taxon>
        <taxon>Ampullarioidea</taxon>
        <taxon>Ampullariidae</taxon>
        <taxon>Pomacea</taxon>
    </lineage>
</organism>
<sequence>MEAEDERSGLHRMGSMAVTLAIVPLVVGFATEHWLEADMRSVGLWKFCNDVACRPLQSDDVPDWYNVVRALAVMGLCLHLVSVVTGFCCTVLGGHELFTLSIVRRLEEMSAVIAAGLIGACLGVFMQSSGEHPVFKTFVFGWSFWSCVTAICLLAPSSVVIALARDDCVWWRHCERRKTVEKHKMSLSTEVESMCSASLTMKSPAAGDNRGYVSLPKQNFLHELKSSDGVKWFHSLESISCQSSPTENLIRKDASLV</sequence>
<protein>
    <submittedName>
        <fullName evidence="6">Uncharacterized protein</fullName>
    </submittedName>
</protein>
<keyword evidence="7" id="KW-1185">Reference proteome</keyword>
<gene>
    <name evidence="6" type="ORF">C0Q70_01757</name>
</gene>
<feature type="transmembrane region" description="Helical" evidence="5">
    <location>
        <begin position="12"/>
        <end position="31"/>
    </location>
</feature>
<dbReference type="GO" id="GO:0005886">
    <property type="term" value="C:plasma membrane"/>
    <property type="evidence" value="ECO:0007669"/>
    <property type="project" value="TreeGrafter"/>
</dbReference>
<feature type="transmembrane region" description="Helical" evidence="5">
    <location>
        <begin position="106"/>
        <end position="126"/>
    </location>
</feature>
<evidence type="ECO:0000313" key="6">
    <source>
        <dbReference type="EMBL" id="PVD39129.1"/>
    </source>
</evidence>
<keyword evidence="4 5" id="KW-0472">Membrane</keyword>
<evidence type="ECO:0000256" key="1">
    <source>
        <dbReference type="ARBA" id="ARBA00004141"/>
    </source>
</evidence>
<name>A0A2T7Q0D7_POMCA</name>
<accession>A0A2T7Q0D7</accession>
<comment type="subcellular location">
    <subcellularLocation>
        <location evidence="1">Membrane</location>
        <topology evidence="1">Multi-pass membrane protein</topology>
    </subcellularLocation>
</comment>
<dbReference type="OrthoDB" id="8183827at2759"/>
<dbReference type="Gene3D" id="1.20.140.150">
    <property type="match status" value="1"/>
</dbReference>
<dbReference type="OMA" id="TENIPEW"/>
<evidence type="ECO:0000256" key="3">
    <source>
        <dbReference type="ARBA" id="ARBA00022989"/>
    </source>
</evidence>
<evidence type="ECO:0000313" key="7">
    <source>
        <dbReference type="Proteomes" id="UP000245119"/>
    </source>
</evidence>